<keyword evidence="3" id="KW-0479">Metal-binding</keyword>
<feature type="binding site" evidence="3">
    <location>
        <position position="135"/>
    </location>
    <ligand>
        <name>Fe cation</name>
        <dbReference type="ChEBI" id="CHEBI:24875"/>
    </ligand>
</feature>
<dbReference type="PANTHER" id="PTHR10458:SF22">
    <property type="entry name" value="PEPTIDE DEFORMYLASE"/>
    <property type="match status" value="1"/>
</dbReference>
<evidence type="ECO:0000256" key="1">
    <source>
        <dbReference type="ARBA" id="ARBA00010759"/>
    </source>
</evidence>
<protein>
    <recommendedName>
        <fullName evidence="3">Peptide deformylase</fullName>
        <shortName evidence="3">PDF</shortName>
        <ecNumber evidence="3">3.5.1.88</ecNumber>
    </recommendedName>
    <alternativeName>
        <fullName evidence="3">Polypeptide deformylase</fullName>
    </alternativeName>
</protein>
<dbReference type="NCBIfam" id="NF001159">
    <property type="entry name" value="PRK00150.1-3"/>
    <property type="match status" value="1"/>
</dbReference>
<keyword evidence="3" id="KW-0648">Protein biosynthesis</keyword>
<dbReference type="HAMAP" id="MF_00163">
    <property type="entry name" value="Pep_deformylase"/>
    <property type="match status" value="1"/>
</dbReference>
<dbReference type="Gene3D" id="3.90.45.10">
    <property type="entry name" value="Peptide deformylase"/>
    <property type="match status" value="1"/>
</dbReference>
<dbReference type="CDD" id="cd00487">
    <property type="entry name" value="Pep_deformylase"/>
    <property type="match status" value="1"/>
</dbReference>
<proteinExistence type="inferred from homology"/>
<dbReference type="PIRSF" id="PIRSF004749">
    <property type="entry name" value="Pep_def"/>
    <property type="match status" value="1"/>
</dbReference>
<dbReference type="Pfam" id="PF01327">
    <property type="entry name" value="Pep_deformylase"/>
    <property type="match status" value="1"/>
</dbReference>
<keyword evidence="5" id="KW-1185">Reference proteome</keyword>
<dbReference type="NCBIfam" id="TIGR00079">
    <property type="entry name" value="pept_deformyl"/>
    <property type="match status" value="1"/>
</dbReference>
<dbReference type="PRINTS" id="PR01576">
    <property type="entry name" value="PDEFORMYLASE"/>
</dbReference>
<gene>
    <name evidence="3 4" type="primary">def</name>
    <name evidence="4" type="ORF">ISU02_08025</name>
</gene>
<dbReference type="PANTHER" id="PTHR10458">
    <property type="entry name" value="PEPTIDE DEFORMYLASE"/>
    <property type="match status" value="1"/>
</dbReference>
<feature type="active site" evidence="3">
    <location>
        <position position="132"/>
    </location>
</feature>
<evidence type="ECO:0000256" key="2">
    <source>
        <dbReference type="ARBA" id="ARBA00023004"/>
    </source>
</evidence>
<name>A0ABR9ZSG5_9FIRM</name>
<comment type="catalytic activity">
    <reaction evidence="3">
        <text>N-terminal N-formyl-L-methionyl-[peptide] + H2O = N-terminal L-methionyl-[peptide] + formate</text>
        <dbReference type="Rhea" id="RHEA:24420"/>
        <dbReference type="Rhea" id="RHEA-COMP:10639"/>
        <dbReference type="Rhea" id="RHEA-COMP:10640"/>
        <dbReference type="ChEBI" id="CHEBI:15377"/>
        <dbReference type="ChEBI" id="CHEBI:15740"/>
        <dbReference type="ChEBI" id="CHEBI:49298"/>
        <dbReference type="ChEBI" id="CHEBI:64731"/>
        <dbReference type="EC" id="3.5.1.88"/>
    </reaction>
</comment>
<comment type="cofactor">
    <cofactor evidence="3">
        <name>Fe(2+)</name>
        <dbReference type="ChEBI" id="CHEBI:29033"/>
    </cofactor>
    <text evidence="3">Binds 1 Fe(2+) ion.</text>
</comment>
<keyword evidence="2 3" id="KW-0408">Iron</keyword>
<evidence type="ECO:0000313" key="5">
    <source>
        <dbReference type="Proteomes" id="UP000614200"/>
    </source>
</evidence>
<dbReference type="EC" id="3.5.1.88" evidence="3"/>
<evidence type="ECO:0000313" key="4">
    <source>
        <dbReference type="EMBL" id="MBF4693063.1"/>
    </source>
</evidence>
<feature type="binding site" evidence="3">
    <location>
        <position position="131"/>
    </location>
    <ligand>
        <name>Fe cation</name>
        <dbReference type="ChEBI" id="CHEBI:24875"/>
    </ligand>
</feature>
<dbReference type="InterPro" id="IPR036821">
    <property type="entry name" value="Peptide_deformylase_sf"/>
</dbReference>
<dbReference type="SUPFAM" id="SSF56420">
    <property type="entry name" value="Peptide deformylase"/>
    <property type="match status" value="1"/>
</dbReference>
<comment type="function">
    <text evidence="3">Removes the formyl group from the N-terminal Met of newly synthesized proteins. Requires at least a dipeptide for an efficient rate of reaction. N-terminal L-methionine is a prerequisite for activity but the enzyme has broad specificity at other positions.</text>
</comment>
<dbReference type="Proteomes" id="UP000614200">
    <property type="component" value="Unassembled WGS sequence"/>
</dbReference>
<dbReference type="InterPro" id="IPR023635">
    <property type="entry name" value="Peptide_deformylase"/>
</dbReference>
<dbReference type="EMBL" id="JADKNH010000004">
    <property type="protein sequence ID" value="MBF4693063.1"/>
    <property type="molecule type" value="Genomic_DNA"/>
</dbReference>
<evidence type="ECO:0000256" key="3">
    <source>
        <dbReference type="HAMAP-Rule" id="MF_00163"/>
    </source>
</evidence>
<sequence length="150" mass="16964">MALRTIRLYDDPILRKICREVNVVDEKIKLILDDMADTLYHTDNSAALAAPQIGILKRLVVIDFGEGLIELINPVIVETQGLQEVTEGCLSIPDKWGKLNRPHFVRVSAQNRHGETFEIKGEGFLAKCLCHEIDHLEGILFIDKVTKFID</sequence>
<comment type="caution">
    <text evidence="4">The sequence shown here is derived from an EMBL/GenBank/DDBJ whole genome shotgun (WGS) entry which is preliminary data.</text>
</comment>
<comment type="similarity">
    <text evidence="1 3">Belongs to the polypeptide deformylase family.</text>
</comment>
<dbReference type="GO" id="GO:0042586">
    <property type="term" value="F:peptide deformylase activity"/>
    <property type="evidence" value="ECO:0007669"/>
    <property type="project" value="UniProtKB-EC"/>
</dbReference>
<dbReference type="RefSeq" id="WP_194701295.1">
    <property type="nucleotide sequence ID" value="NZ_JADKNH010000004.1"/>
</dbReference>
<organism evidence="4 5">
    <name type="scientific">Fusibacter ferrireducens</name>
    <dbReference type="NCBI Taxonomy" id="2785058"/>
    <lineage>
        <taxon>Bacteria</taxon>
        <taxon>Bacillati</taxon>
        <taxon>Bacillota</taxon>
        <taxon>Clostridia</taxon>
        <taxon>Eubacteriales</taxon>
        <taxon>Eubacteriales Family XII. Incertae Sedis</taxon>
        <taxon>Fusibacter</taxon>
    </lineage>
</organism>
<keyword evidence="3 4" id="KW-0378">Hydrolase</keyword>
<accession>A0ABR9ZSG5</accession>
<reference evidence="4 5" key="1">
    <citation type="submission" date="2020-11" db="EMBL/GenBank/DDBJ databases">
        <title>Fusibacter basophilias sp. nov.</title>
        <authorList>
            <person name="Qiu D."/>
        </authorList>
    </citation>
    <scope>NUCLEOTIDE SEQUENCE [LARGE SCALE GENOMIC DNA]</scope>
    <source>
        <strain evidence="4 5">Q10-2</strain>
    </source>
</reference>
<feature type="binding site" evidence="3">
    <location>
        <position position="89"/>
    </location>
    <ligand>
        <name>Fe cation</name>
        <dbReference type="ChEBI" id="CHEBI:24875"/>
    </ligand>
</feature>